<keyword evidence="1" id="KW-0472">Membrane</keyword>
<keyword evidence="1" id="KW-1133">Transmembrane helix</keyword>
<dbReference type="Proteomes" id="UP000078486">
    <property type="component" value="Unassembled WGS sequence"/>
</dbReference>
<dbReference type="OrthoDB" id="9799456at2"/>
<protein>
    <recommendedName>
        <fullName evidence="4">DUF983 domain-containing protein</fullName>
    </recommendedName>
</protein>
<name>A0A178IFT2_9BACT</name>
<feature type="transmembrane region" description="Helical" evidence="1">
    <location>
        <begin position="84"/>
        <end position="103"/>
    </location>
</feature>
<sequence length="135" mass="14767">MRVTRGGLLARGLTNRCPNCGGRTLFRAGRVFELNTACPRCGLELERDEGFFLGSLSLNYGVTIVGFLVPVTVLWLCGVLSGRAAAVLAVAGGVLFPALFYRASRSWWLMLYYLFLPRHLPANRGGERQDGDGND</sequence>
<proteinExistence type="predicted"/>
<gene>
    <name evidence="2" type="ORF">AW736_17535</name>
</gene>
<keyword evidence="1" id="KW-0812">Transmembrane</keyword>
<dbReference type="AlphaFoldDB" id="A0A178IFT2"/>
<reference evidence="2 3" key="1">
    <citation type="submission" date="2016-01" db="EMBL/GenBank/DDBJ databases">
        <title>High potential of lignocellulose degradation of a new Verrucomicrobia species.</title>
        <authorList>
            <person name="Wang Y."/>
            <person name="Shi Y."/>
            <person name="Qiu Z."/>
            <person name="Liu S."/>
            <person name="Yang H."/>
        </authorList>
    </citation>
    <scope>NUCLEOTIDE SEQUENCE [LARGE SCALE GENOMIC DNA]</scope>
    <source>
        <strain evidence="2 3">TSB47</strain>
    </source>
</reference>
<comment type="caution">
    <text evidence="2">The sequence shown here is derived from an EMBL/GenBank/DDBJ whole genome shotgun (WGS) entry which is preliminary data.</text>
</comment>
<organism evidence="2 3">
    <name type="scientific">Termitidicoccus mucosus</name>
    <dbReference type="NCBI Taxonomy" id="1184151"/>
    <lineage>
        <taxon>Bacteria</taxon>
        <taxon>Pseudomonadati</taxon>
        <taxon>Verrucomicrobiota</taxon>
        <taxon>Opitutia</taxon>
        <taxon>Opitutales</taxon>
        <taxon>Opitutaceae</taxon>
        <taxon>Termitidicoccus</taxon>
    </lineage>
</organism>
<dbReference type="STRING" id="1184151.AW736_17535"/>
<accession>A0A178IFT2</accession>
<evidence type="ECO:0000313" key="2">
    <source>
        <dbReference type="EMBL" id="OAM88872.1"/>
    </source>
</evidence>
<dbReference type="EMBL" id="LRRQ01000119">
    <property type="protein sequence ID" value="OAM88872.1"/>
    <property type="molecule type" value="Genomic_DNA"/>
</dbReference>
<keyword evidence="3" id="KW-1185">Reference proteome</keyword>
<evidence type="ECO:0000256" key="1">
    <source>
        <dbReference type="SAM" id="Phobius"/>
    </source>
</evidence>
<feature type="transmembrane region" description="Helical" evidence="1">
    <location>
        <begin position="58"/>
        <end position="77"/>
    </location>
</feature>
<evidence type="ECO:0000313" key="3">
    <source>
        <dbReference type="Proteomes" id="UP000078486"/>
    </source>
</evidence>
<evidence type="ECO:0008006" key="4">
    <source>
        <dbReference type="Google" id="ProtNLM"/>
    </source>
</evidence>